<dbReference type="AlphaFoldDB" id="A0AA39FD90"/>
<accession>A0AA39FD90</accession>
<evidence type="ECO:0000256" key="2">
    <source>
        <dbReference type="SAM" id="Phobius"/>
    </source>
</evidence>
<evidence type="ECO:0000256" key="1">
    <source>
        <dbReference type="SAM" id="MobiDB-lite"/>
    </source>
</evidence>
<keyword evidence="4" id="KW-1185">Reference proteome</keyword>
<feature type="transmembrane region" description="Helical" evidence="2">
    <location>
        <begin position="59"/>
        <end position="85"/>
    </location>
</feature>
<comment type="caution">
    <text evidence="3">The sequence shown here is derived from an EMBL/GenBank/DDBJ whole genome shotgun (WGS) entry which is preliminary data.</text>
</comment>
<dbReference type="GO" id="GO:0005886">
    <property type="term" value="C:plasma membrane"/>
    <property type="evidence" value="ECO:0007669"/>
    <property type="project" value="TreeGrafter"/>
</dbReference>
<proteinExistence type="predicted"/>
<feature type="transmembrane region" description="Helical" evidence="2">
    <location>
        <begin position="154"/>
        <end position="185"/>
    </location>
</feature>
<dbReference type="Pfam" id="PF01275">
    <property type="entry name" value="Myelin_PLP"/>
    <property type="match status" value="1"/>
</dbReference>
<dbReference type="EMBL" id="JAQQBR010001832">
    <property type="protein sequence ID" value="KAK0167338.1"/>
    <property type="molecule type" value="Genomic_DNA"/>
</dbReference>
<dbReference type="GO" id="GO:0031175">
    <property type="term" value="P:neuron projection development"/>
    <property type="evidence" value="ECO:0007669"/>
    <property type="project" value="TreeGrafter"/>
</dbReference>
<keyword evidence="2" id="KW-0472">Membrane</keyword>
<name>A0AA39FD90_MICHY</name>
<keyword evidence="2" id="KW-0812">Transmembrane</keyword>
<dbReference type="PANTHER" id="PTHR11683:SF12">
    <property type="entry name" value="M6, ISOFORM F"/>
    <property type="match status" value="1"/>
</dbReference>
<feature type="transmembrane region" description="Helical" evidence="2">
    <location>
        <begin position="241"/>
        <end position="260"/>
    </location>
</feature>
<reference evidence="3" key="1">
    <citation type="journal article" date="2023" name="bioRxiv">
        <title>Scaffold-level genome assemblies of two parasitoid biocontrol wasps reveal the parthenogenesis mechanism and an associated novel virus.</title>
        <authorList>
            <person name="Inwood S."/>
            <person name="Skelly J."/>
            <person name="Guhlin J."/>
            <person name="Harrop T."/>
            <person name="Goldson S."/>
            <person name="Dearden P."/>
        </authorList>
    </citation>
    <scope>NUCLEOTIDE SEQUENCE</scope>
    <source>
        <strain evidence="3">Lincoln</strain>
        <tissue evidence="3">Whole body</tissue>
    </source>
</reference>
<gene>
    <name evidence="3" type="ORF">PV327_004748</name>
</gene>
<sequence>MTTTNSRFRDDNDHMTVMIPLKRRIRSNISVDRYSEQSLHDVYIDKSCRSVWNDCMARVPYATLIATIMCCLGVGVFCGTMYRGATLTALMMDQVFHLRLGWLEALQLIFATVGACMAALGFMILCVGCLATGATRHKVYRAWRSRVGGRISCAVFMTITYILQIAWLLIFAFLVIITLIFTIFWNLCEKPRVQSLEDCINFTQFNFMFPSNTRDDDMKICGSQEVKLFCKDYVEKAETMFILATAASMLVILSLIHYLMCLSANYAHIRDHEKFQELQELQYLQDPGDGDSPQHGMSTLNSHHRSKDRF</sequence>
<evidence type="ECO:0008006" key="5">
    <source>
        <dbReference type="Google" id="ProtNLM"/>
    </source>
</evidence>
<protein>
    <recommendedName>
        <fullName evidence="5">Neuronal membrane glycoprotein M6-a</fullName>
    </recommendedName>
</protein>
<dbReference type="PANTHER" id="PTHR11683">
    <property type="entry name" value="MYELIN PROTEOLIPID"/>
    <property type="match status" value="1"/>
</dbReference>
<evidence type="ECO:0000313" key="3">
    <source>
        <dbReference type="EMBL" id="KAK0167338.1"/>
    </source>
</evidence>
<keyword evidence="2" id="KW-1133">Transmembrane helix</keyword>
<dbReference type="InterPro" id="IPR001614">
    <property type="entry name" value="Myelin_PLP"/>
</dbReference>
<dbReference type="Proteomes" id="UP001168972">
    <property type="component" value="Unassembled WGS sequence"/>
</dbReference>
<organism evidence="3 4">
    <name type="scientific">Microctonus hyperodae</name>
    <name type="common">Parasitoid wasp</name>
    <dbReference type="NCBI Taxonomy" id="165561"/>
    <lineage>
        <taxon>Eukaryota</taxon>
        <taxon>Metazoa</taxon>
        <taxon>Ecdysozoa</taxon>
        <taxon>Arthropoda</taxon>
        <taxon>Hexapoda</taxon>
        <taxon>Insecta</taxon>
        <taxon>Pterygota</taxon>
        <taxon>Neoptera</taxon>
        <taxon>Endopterygota</taxon>
        <taxon>Hymenoptera</taxon>
        <taxon>Apocrita</taxon>
        <taxon>Ichneumonoidea</taxon>
        <taxon>Braconidae</taxon>
        <taxon>Euphorinae</taxon>
        <taxon>Microctonus</taxon>
    </lineage>
</organism>
<reference evidence="3" key="2">
    <citation type="submission" date="2023-03" db="EMBL/GenBank/DDBJ databases">
        <authorList>
            <person name="Inwood S.N."/>
            <person name="Skelly J.G."/>
            <person name="Guhlin J."/>
            <person name="Harrop T.W.R."/>
            <person name="Goldson S.G."/>
            <person name="Dearden P.K."/>
        </authorList>
    </citation>
    <scope>NUCLEOTIDE SEQUENCE</scope>
    <source>
        <strain evidence="3">Lincoln</strain>
        <tissue evidence="3">Whole body</tissue>
    </source>
</reference>
<feature type="transmembrane region" description="Helical" evidence="2">
    <location>
        <begin position="105"/>
        <end position="133"/>
    </location>
</feature>
<evidence type="ECO:0000313" key="4">
    <source>
        <dbReference type="Proteomes" id="UP001168972"/>
    </source>
</evidence>
<feature type="region of interest" description="Disordered" evidence="1">
    <location>
        <begin position="286"/>
        <end position="310"/>
    </location>
</feature>